<gene>
    <name evidence="6" type="ORF">KABA2_06S04378</name>
</gene>
<dbReference type="RefSeq" id="XP_041407236.1">
    <property type="nucleotide sequence ID" value="XM_041551302.1"/>
</dbReference>
<dbReference type="InterPro" id="IPR024738">
    <property type="entry name" value="Hfi1/Tada1"/>
</dbReference>
<keyword evidence="2" id="KW-0805">Transcription regulation</keyword>
<evidence type="ECO:0000256" key="2">
    <source>
        <dbReference type="ARBA" id="ARBA00023015"/>
    </source>
</evidence>
<feature type="region of interest" description="Disordered" evidence="5">
    <location>
        <begin position="1"/>
        <end position="32"/>
    </location>
</feature>
<dbReference type="EMBL" id="CAEFZW010000006">
    <property type="protein sequence ID" value="CAB4255392.1"/>
    <property type="molecule type" value="Genomic_DNA"/>
</dbReference>
<name>A0A8H2ZIC9_9SACH</name>
<evidence type="ECO:0000256" key="4">
    <source>
        <dbReference type="ARBA" id="ARBA00023242"/>
    </source>
</evidence>
<dbReference type="GO" id="GO:0003713">
    <property type="term" value="F:transcription coactivator activity"/>
    <property type="evidence" value="ECO:0007669"/>
    <property type="project" value="TreeGrafter"/>
</dbReference>
<dbReference type="GO" id="GO:0000124">
    <property type="term" value="C:SAGA complex"/>
    <property type="evidence" value="ECO:0007669"/>
    <property type="project" value="TreeGrafter"/>
</dbReference>
<keyword evidence="7" id="KW-1185">Reference proteome</keyword>
<comment type="subcellular location">
    <subcellularLocation>
        <location evidence="1">Nucleus</location>
    </subcellularLocation>
</comment>
<evidence type="ECO:0000256" key="1">
    <source>
        <dbReference type="ARBA" id="ARBA00004123"/>
    </source>
</evidence>
<evidence type="ECO:0000313" key="6">
    <source>
        <dbReference type="EMBL" id="CAB4255392.1"/>
    </source>
</evidence>
<dbReference type="AlphaFoldDB" id="A0A8H2ZIC9"/>
<dbReference type="GeneID" id="64858435"/>
<evidence type="ECO:0000256" key="3">
    <source>
        <dbReference type="ARBA" id="ARBA00023163"/>
    </source>
</evidence>
<dbReference type="CDD" id="cd22933">
    <property type="entry name" value="HFD_HFI1"/>
    <property type="match status" value="1"/>
</dbReference>
<reference evidence="6 7" key="1">
    <citation type="submission" date="2020-05" db="EMBL/GenBank/DDBJ databases">
        <authorList>
            <person name="Casaregola S."/>
            <person name="Devillers H."/>
            <person name="Grondin C."/>
        </authorList>
    </citation>
    <scope>NUCLEOTIDE SEQUENCE [LARGE SCALE GENOMIC DNA]</scope>
    <source>
        <strain evidence="6 7">CLIB 1767</strain>
    </source>
</reference>
<dbReference type="GO" id="GO:0006357">
    <property type="term" value="P:regulation of transcription by RNA polymerase II"/>
    <property type="evidence" value="ECO:0007669"/>
    <property type="project" value="TreeGrafter"/>
</dbReference>
<accession>A0A8H2ZIC9</accession>
<organism evidence="6 7">
    <name type="scientific">Maudiozyma barnettii</name>
    <dbReference type="NCBI Taxonomy" id="61262"/>
    <lineage>
        <taxon>Eukaryota</taxon>
        <taxon>Fungi</taxon>
        <taxon>Dikarya</taxon>
        <taxon>Ascomycota</taxon>
        <taxon>Saccharomycotina</taxon>
        <taxon>Saccharomycetes</taxon>
        <taxon>Saccharomycetales</taxon>
        <taxon>Saccharomycetaceae</taxon>
        <taxon>Maudiozyma</taxon>
    </lineage>
</organism>
<dbReference type="GO" id="GO:0005634">
    <property type="term" value="C:nucleus"/>
    <property type="evidence" value="ECO:0007669"/>
    <property type="project" value="UniProtKB-SubCell"/>
</dbReference>
<feature type="region of interest" description="Disordered" evidence="5">
    <location>
        <begin position="381"/>
        <end position="408"/>
    </location>
</feature>
<dbReference type="PANTHER" id="PTHR21277">
    <property type="entry name" value="TRANSCRIPTIONAL ADAPTER 1"/>
    <property type="match status" value="1"/>
</dbReference>
<sequence length="513" mass="57733">MSTMQQNHKSVATSYTANMTPGDSTGIPNLKPVTIKNEVPNTPASLDILNLNSKNQRLDLGSMIEEFIELLGKDNWIKYSQLISRFILGKLSRKELSREFDSLFGHPPNVQGNQSAALAYSLTKPFDDSQSDINNSNEITPHTISLQRPKLIRLHNQLLLGIFTNTLRDSPLGASDKSWGFGSSVGNKGLKRVNKHNSQIETYKKIVMSLPMSDRTRLKTITKEAGKRGFIYCSVLQDRLTNIPKIPIVTNQETLKRIKANNLKTPLEWSQDIMNGFNAPLATDNFSLPDTDSLYLKMTGIAREHGLVGSVDTRCVDMMSLALDHYLKKVVEFGIDSLRYRTKKYSDYYDLNEDGIFSSVTDKNNDNNFLTNKIPGLPIVNCDDSNDNNKSNGSDDDDDYDKMDIDTENDSKTEISTGILKKYDSKPKMALTNEDIYNALSVFPNIMKSSTSAYYNISNNGLRNDDDLVITNSAIDDMPEFANEKPMFTPIDERNVGTREELNWLIKDILTEK</sequence>
<proteinExistence type="predicted"/>
<dbReference type="Proteomes" id="UP000644660">
    <property type="component" value="Unassembled WGS sequence"/>
</dbReference>
<protein>
    <submittedName>
        <fullName evidence="6">Similar to Saccharomyces cerevisiae YPL254W HFI1 Adaptor protein required for structural integrity of the SAGA complex</fullName>
    </submittedName>
</protein>
<evidence type="ECO:0000256" key="5">
    <source>
        <dbReference type="SAM" id="MobiDB-lite"/>
    </source>
</evidence>
<dbReference type="Pfam" id="PF12767">
    <property type="entry name" value="SAGA-Tad1"/>
    <property type="match status" value="1"/>
</dbReference>
<dbReference type="PANTHER" id="PTHR21277:SF5">
    <property type="entry name" value="TRANSCRIPTIONAL ADAPTER 1"/>
    <property type="match status" value="1"/>
</dbReference>
<comment type="caution">
    <text evidence="6">The sequence shown here is derived from an EMBL/GenBank/DDBJ whole genome shotgun (WGS) entry which is preliminary data.</text>
</comment>
<feature type="compositionally biased region" description="Polar residues" evidence="5">
    <location>
        <begin position="1"/>
        <end position="27"/>
    </location>
</feature>
<keyword evidence="3" id="KW-0804">Transcription</keyword>
<keyword evidence="4" id="KW-0539">Nucleus</keyword>
<evidence type="ECO:0000313" key="7">
    <source>
        <dbReference type="Proteomes" id="UP000644660"/>
    </source>
</evidence>